<dbReference type="SUPFAM" id="SSF81345">
    <property type="entry name" value="ABC transporter involved in vitamin B12 uptake, BtuC"/>
    <property type="match status" value="1"/>
</dbReference>
<evidence type="ECO:0000256" key="5">
    <source>
        <dbReference type="ARBA" id="ARBA00022475"/>
    </source>
</evidence>
<keyword evidence="6 13" id="KW-0812">Transmembrane</keyword>
<evidence type="ECO:0000256" key="6">
    <source>
        <dbReference type="ARBA" id="ARBA00022692"/>
    </source>
</evidence>
<keyword evidence="11 14" id="KW-0472">Membrane</keyword>
<feature type="transmembrane region" description="Helical" evidence="14">
    <location>
        <begin position="113"/>
        <end position="135"/>
    </location>
</feature>
<evidence type="ECO:0000256" key="12">
    <source>
        <dbReference type="ARBA" id="ARBA00040080"/>
    </source>
</evidence>
<dbReference type="STRING" id="1802669.A2746_00430"/>
<dbReference type="GO" id="GO:0010043">
    <property type="term" value="P:response to zinc ion"/>
    <property type="evidence" value="ECO:0007669"/>
    <property type="project" value="TreeGrafter"/>
</dbReference>
<sequence>MNSLYLQLLVGTLIGLGSGYIGSFMVLRRMSLVGDALSHVALPGIAVALLIGINPFIGAFAALVVAILGIWALEKKTELPSETLVGIFFTLSLALGLLLTPEPELLEALFGNISKINIIDAALTGIFTVFIFMAIRRLAKGLMLSIVSKDLAKSVRIPVDKMNLIFLLLVAVVVALGLKVAGTLLMGSLVIIPAAASKNISVSLSRYTATAAVFGGLSAFSGIWVANYFNIVPGPIVVLAGGIVFLVTLLFKK</sequence>
<evidence type="ECO:0000256" key="10">
    <source>
        <dbReference type="ARBA" id="ARBA00023065"/>
    </source>
</evidence>
<evidence type="ECO:0000256" key="13">
    <source>
        <dbReference type="RuleBase" id="RU003943"/>
    </source>
</evidence>
<organism evidence="15 16">
    <name type="scientific">Candidatus Yanofskybacteria bacterium RIFCSPHIGHO2_01_FULL_44_22</name>
    <dbReference type="NCBI Taxonomy" id="1802669"/>
    <lineage>
        <taxon>Bacteria</taxon>
        <taxon>Candidatus Yanofskyibacteriota</taxon>
    </lineage>
</organism>
<feature type="transmembrane region" description="Helical" evidence="14">
    <location>
        <begin position="231"/>
        <end position="251"/>
    </location>
</feature>
<gene>
    <name evidence="15" type="ORF">A2746_00430</name>
</gene>
<comment type="similarity">
    <text evidence="3 13">Belongs to the ABC-3 integral membrane protein family.</text>
</comment>
<evidence type="ECO:0000313" key="15">
    <source>
        <dbReference type="EMBL" id="OGN05907.1"/>
    </source>
</evidence>
<evidence type="ECO:0000256" key="11">
    <source>
        <dbReference type="ARBA" id="ARBA00023136"/>
    </source>
</evidence>
<name>A0A1F8EYG0_9BACT</name>
<feature type="transmembrane region" description="Helical" evidence="14">
    <location>
        <begin position="204"/>
        <end position="225"/>
    </location>
</feature>
<evidence type="ECO:0000256" key="1">
    <source>
        <dbReference type="ARBA" id="ARBA00002313"/>
    </source>
</evidence>
<keyword evidence="4 13" id="KW-0813">Transport</keyword>
<dbReference type="EMBL" id="MGJJ01000003">
    <property type="protein sequence ID" value="OGN05907.1"/>
    <property type="molecule type" value="Genomic_DNA"/>
</dbReference>
<feature type="transmembrane region" description="Helical" evidence="14">
    <location>
        <begin position="6"/>
        <end position="27"/>
    </location>
</feature>
<comment type="subcellular location">
    <subcellularLocation>
        <location evidence="2 13">Cell membrane</location>
        <topology evidence="2 13">Multi-pass membrane protein</topology>
    </subcellularLocation>
</comment>
<dbReference type="GO" id="GO:0055085">
    <property type="term" value="P:transmembrane transport"/>
    <property type="evidence" value="ECO:0007669"/>
    <property type="project" value="InterPro"/>
</dbReference>
<dbReference type="GO" id="GO:0006829">
    <property type="term" value="P:zinc ion transport"/>
    <property type="evidence" value="ECO:0007669"/>
    <property type="project" value="UniProtKB-KW"/>
</dbReference>
<evidence type="ECO:0000256" key="4">
    <source>
        <dbReference type="ARBA" id="ARBA00022448"/>
    </source>
</evidence>
<dbReference type="AlphaFoldDB" id="A0A1F8EYG0"/>
<feature type="transmembrane region" description="Helical" evidence="14">
    <location>
        <begin position="164"/>
        <end position="192"/>
    </location>
</feature>
<dbReference type="InterPro" id="IPR037294">
    <property type="entry name" value="ABC_BtuC-like"/>
</dbReference>
<feature type="transmembrane region" description="Helical" evidence="14">
    <location>
        <begin position="39"/>
        <end position="72"/>
    </location>
</feature>
<evidence type="ECO:0000256" key="14">
    <source>
        <dbReference type="SAM" id="Phobius"/>
    </source>
</evidence>
<comment type="caution">
    <text evidence="15">The sequence shown here is derived from an EMBL/GenBank/DDBJ whole genome shotgun (WGS) entry which is preliminary data.</text>
</comment>
<dbReference type="InterPro" id="IPR001626">
    <property type="entry name" value="ABC_TroCD"/>
</dbReference>
<dbReference type="GO" id="GO:0043190">
    <property type="term" value="C:ATP-binding cassette (ABC) transporter complex"/>
    <property type="evidence" value="ECO:0007669"/>
    <property type="project" value="InterPro"/>
</dbReference>
<comment type="function">
    <text evidence="1">Involved in the high-affinity zinc uptake transport system.</text>
</comment>
<reference evidence="15 16" key="1">
    <citation type="journal article" date="2016" name="Nat. Commun.">
        <title>Thousands of microbial genomes shed light on interconnected biogeochemical processes in an aquifer system.</title>
        <authorList>
            <person name="Anantharaman K."/>
            <person name="Brown C.T."/>
            <person name="Hug L.A."/>
            <person name="Sharon I."/>
            <person name="Castelle C.J."/>
            <person name="Probst A.J."/>
            <person name="Thomas B.C."/>
            <person name="Singh A."/>
            <person name="Wilkins M.J."/>
            <person name="Karaoz U."/>
            <person name="Brodie E.L."/>
            <person name="Williams K.H."/>
            <person name="Hubbard S.S."/>
            <person name="Banfield J.F."/>
        </authorList>
    </citation>
    <scope>NUCLEOTIDE SEQUENCE [LARGE SCALE GENOMIC DNA]</scope>
</reference>
<keyword evidence="5" id="KW-1003">Cell membrane</keyword>
<keyword evidence="7" id="KW-0862">Zinc</keyword>
<feature type="transmembrane region" description="Helical" evidence="14">
    <location>
        <begin position="84"/>
        <end position="101"/>
    </location>
</feature>
<keyword evidence="10" id="KW-0406">Ion transport</keyword>
<protein>
    <recommendedName>
        <fullName evidence="12">High-affinity zinc uptake system membrane protein ZnuB</fullName>
    </recommendedName>
</protein>
<evidence type="ECO:0000256" key="9">
    <source>
        <dbReference type="ARBA" id="ARBA00022989"/>
    </source>
</evidence>
<keyword evidence="9 14" id="KW-1133">Transmembrane helix</keyword>
<evidence type="ECO:0000256" key="2">
    <source>
        <dbReference type="ARBA" id="ARBA00004651"/>
    </source>
</evidence>
<evidence type="ECO:0000256" key="7">
    <source>
        <dbReference type="ARBA" id="ARBA00022833"/>
    </source>
</evidence>
<accession>A0A1F8EYG0</accession>
<dbReference type="PANTHER" id="PTHR30477">
    <property type="entry name" value="ABC-TRANSPORTER METAL-BINDING PROTEIN"/>
    <property type="match status" value="1"/>
</dbReference>
<keyword evidence="8" id="KW-0864">Zinc transport</keyword>
<dbReference type="Proteomes" id="UP000177419">
    <property type="component" value="Unassembled WGS sequence"/>
</dbReference>
<dbReference type="PANTHER" id="PTHR30477:SF23">
    <property type="entry name" value="HIGH-AFFINITY ZINC UPTAKE SYSTEM MEMBRANE PROTEIN ZNUB"/>
    <property type="match status" value="1"/>
</dbReference>
<dbReference type="Gene3D" id="1.10.3470.10">
    <property type="entry name" value="ABC transporter involved in vitamin B12 uptake, BtuC"/>
    <property type="match status" value="1"/>
</dbReference>
<evidence type="ECO:0000256" key="3">
    <source>
        <dbReference type="ARBA" id="ARBA00008034"/>
    </source>
</evidence>
<evidence type="ECO:0000256" key="8">
    <source>
        <dbReference type="ARBA" id="ARBA00022906"/>
    </source>
</evidence>
<dbReference type="Pfam" id="PF00950">
    <property type="entry name" value="ABC-3"/>
    <property type="match status" value="1"/>
</dbReference>
<evidence type="ECO:0000313" key="16">
    <source>
        <dbReference type="Proteomes" id="UP000177419"/>
    </source>
</evidence>
<proteinExistence type="inferred from homology"/>